<evidence type="ECO:0000259" key="2">
    <source>
        <dbReference type="Pfam" id="PF17289"/>
    </source>
</evidence>
<dbReference type="Gene3D" id="3.30.420.240">
    <property type="match status" value="1"/>
</dbReference>
<name>A0A6P0CFP4_9RHOB</name>
<dbReference type="EMBL" id="JAABNT010000011">
    <property type="protein sequence ID" value="NEK23915.1"/>
    <property type="molecule type" value="Genomic_DNA"/>
</dbReference>
<keyword evidence="1" id="KW-1188">Viral release from host cell</keyword>
<accession>A0A6P0CFP4</accession>
<dbReference type="NCBIfam" id="TIGR01630">
    <property type="entry name" value="psiM2_ORF9"/>
    <property type="match status" value="1"/>
</dbReference>
<evidence type="ECO:0000256" key="1">
    <source>
        <dbReference type="ARBA" id="ARBA00022612"/>
    </source>
</evidence>
<protein>
    <submittedName>
        <fullName evidence="3">Phage terminase large subunit</fullName>
    </submittedName>
</protein>
<feature type="domain" description="Terminase large subunit gp17-like C-terminal" evidence="2">
    <location>
        <begin position="322"/>
        <end position="462"/>
    </location>
</feature>
<evidence type="ECO:0000313" key="3">
    <source>
        <dbReference type="EMBL" id="NEK23915.1"/>
    </source>
</evidence>
<sequence length="478" mass="53269">MAKGRGQMSYEPDQAALFEALMRRDLSSFIQRSFLTVDPGSQYLHGWHVDAIAHKLQQVAAGQIKRLVITMPPRSLKSIAASVAFPAWLLGRDPRLRVLAVSYGEGLSEKLAMDCMKVIEAPWYRACFPRTRIARGRGARSDFETTRGGGRFSTSVGGTLTGRGGDIILIDDPHKPEEAASEAKRLAVKDWFKSTLLSRLNDPRESPIVLIQQRVHEDDLAGMVLEQGNWQHLNLPAIAEEVEEIALGRGRVMNRDIGDLLHPERLPRDLLARLQKDLGSYVFAAQYQQRPAPLGGGLVKWNWFQTYDRPPDRTLEDRIIQSWDTASKAEEVNDHSVCTTWLVRGSSAWLLEVFRAQLEFPELRRAIEARAHAHSASLILIEEAGSGVQLIQDLRRSGGLNIRGIIPKGDKQTRLLGVTPLIESGKVAIPKNAPWLATFQHEVILFPKGKHDDQVDSLSQFLIWLGEPVATAMSGTVI</sequence>
<organism evidence="3 4">
    <name type="scientific">Sulfitobacter sediminilitoris</name>
    <dbReference type="NCBI Taxonomy" id="2698830"/>
    <lineage>
        <taxon>Bacteria</taxon>
        <taxon>Pseudomonadati</taxon>
        <taxon>Pseudomonadota</taxon>
        <taxon>Alphaproteobacteria</taxon>
        <taxon>Rhodobacterales</taxon>
        <taxon>Roseobacteraceae</taxon>
        <taxon>Sulfitobacter</taxon>
    </lineage>
</organism>
<dbReference type="InterPro" id="IPR006517">
    <property type="entry name" value="Phage_terminase_lsu-like_C"/>
</dbReference>
<dbReference type="AlphaFoldDB" id="A0A6P0CFP4"/>
<keyword evidence="4" id="KW-1185">Reference proteome</keyword>
<proteinExistence type="predicted"/>
<reference evidence="3 4" key="1">
    <citation type="submission" date="2020-01" db="EMBL/GenBank/DDBJ databases">
        <title>Sulfitobacter sediminilitoris sp. nov., isolated from a tidal flat.</title>
        <authorList>
            <person name="Park S."/>
            <person name="Yoon J.-H."/>
        </authorList>
    </citation>
    <scope>NUCLEOTIDE SEQUENCE [LARGE SCALE GENOMIC DNA]</scope>
    <source>
        <strain evidence="3 4">JBTF-M27</strain>
    </source>
</reference>
<dbReference type="InterPro" id="IPR035421">
    <property type="entry name" value="Terminase_6C"/>
</dbReference>
<comment type="caution">
    <text evidence="3">The sequence shown here is derived from an EMBL/GenBank/DDBJ whole genome shotgun (WGS) entry which is preliminary data.</text>
</comment>
<gene>
    <name evidence="3" type="primary">terL</name>
    <name evidence="3" type="ORF">GV827_16100</name>
</gene>
<dbReference type="Pfam" id="PF17289">
    <property type="entry name" value="Terminase_6C"/>
    <property type="match status" value="1"/>
</dbReference>
<dbReference type="Proteomes" id="UP000468591">
    <property type="component" value="Unassembled WGS sequence"/>
</dbReference>
<evidence type="ECO:0000313" key="4">
    <source>
        <dbReference type="Proteomes" id="UP000468591"/>
    </source>
</evidence>